<sequence length="168" mass="18464">MNCYATTDVAKELRTISWPGGRYWVRQGAQGAAGTIYVSYQNSRTGIGFTVGVTNVGLRGTGGWHAAHWIHARSATNRWSPELLAPVEAMGETSRMADWPPLRAVLADVDYSLTLTWDDLDDLVGGLPRSAHEYSAFWKGARTGWPGYASSPSRSWTPTRSMGSRQRS</sequence>
<accession>A0A3M9LYS6</accession>
<reference evidence="3 4" key="1">
    <citation type="submission" date="2018-11" db="EMBL/GenBank/DDBJ databases">
        <title>Draft genome of Simplicispira Flexivirga sp. BO-16.</title>
        <authorList>
            <person name="Im W.T."/>
        </authorList>
    </citation>
    <scope>NUCLEOTIDE SEQUENCE [LARGE SCALE GENOMIC DNA]</scope>
    <source>
        <strain evidence="3 4">BO-16</strain>
    </source>
</reference>
<evidence type="ECO:0000259" key="2">
    <source>
        <dbReference type="Pfam" id="PF24698"/>
    </source>
</evidence>
<proteinExistence type="predicted"/>
<dbReference type="Pfam" id="PF24698">
    <property type="entry name" value="DUF7662"/>
    <property type="match status" value="1"/>
</dbReference>
<keyword evidence="4" id="KW-1185">Reference proteome</keyword>
<comment type="caution">
    <text evidence="3">The sequence shown here is derived from an EMBL/GenBank/DDBJ whole genome shotgun (WGS) entry which is preliminary data.</text>
</comment>
<evidence type="ECO:0000313" key="4">
    <source>
        <dbReference type="Proteomes" id="UP000271678"/>
    </source>
</evidence>
<dbReference type="EMBL" id="RJJQ01000022">
    <property type="protein sequence ID" value="RNI18382.1"/>
    <property type="molecule type" value="Genomic_DNA"/>
</dbReference>
<feature type="compositionally biased region" description="Low complexity" evidence="1">
    <location>
        <begin position="150"/>
        <end position="161"/>
    </location>
</feature>
<dbReference type="Proteomes" id="UP000271678">
    <property type="component" value="Unassembled WGS sequence"/>
</dbReference>
<name>A0A3M9LYS6_9MICO</name>
<dbReference type="OrthoDB" id="4966656at2"/>
<dbReference type="InterPro" id="IPR056079">
    <property type="entry name" value="DUF7662"/>
</dbReference>
<evidence type="ECO:0000256" key="1">
    <source>
        <dbReference type="SAM" id="MobiDB-lite"/>
    </source>
</evidence>
<organism evidence="3 4">
    <name type="scientific">Flexivirga caeni</name>
    <dbReference type="NCBI Taxonomy" id="2294115"/>
    <lineage>
        <taxon>Bacteria</taxon>
        <taxon>Bacillati</taxon>
        <taxon>Actinomycetota</taxon>
        <taxon>Actinomycetes</taxon>
        <taxon>Micrococcales</taxon>
        <taxon>Dermacoccaceae</taxon>
        <taxon>Flexivirga</taxon>
    </lineage>
</organism>
<gene>
    <name evidence="3" type="ORF">EFY87_17650</name>
</gene>
<feature type="domain" description="DUF7662" evidence="2">
    <location>
        <begin position="99"/>
        <end position="150"/>
    </location>
</feature>
<dbReference type="RefSeq" id="WP_123272805.1">
    <property type="nucleotide sequence ID" value="NZ_RJJQ01000022.1"/>
</dbReference>
<evidence type="ECO:0000313" key="3">
    <source>
        <dbReference type="EMBL" id="RNI18382.1"/>
    </source>
</evidence>
<dbReference type="AlphaFoldDB" id="A0A3M9LYS6"/>
<feature type="region of interest" description="Disordered" evidence="1">
    <location>
        <begin position="147"/>
        <end position="168"/>
    </location>
</feature>
<protein>
    <recommendedName>
        <fullName evidence="2">DUF7662 domain-containing protein</fullName>
    </recommendedName>
</protein>